<evidence type="ECO:0000313" key="3">
    <source>
        <dbReference type="Proteomes" id="UP001162483"/>
    </source>
</evidence>
<evidence type="ECO:0000313" key="2">
    <source>
        <dbReference type="EMBL" id="CAI9572189.1"/>
    </source>
</evidence>
<protein>
    <submittedName>
        <fullName evidence="2">Uncharacterized protein</fullName>
    </submittedName>
</protein>
<comment type="caution">
    <text evidence="2">The sequence shown here is derived from an EMBL/GenBank/DDBJ whole genome shotgun (WGS) entry which is preliminary data.</text>
</comment>
<feature type="region of interest" description="Disordered" evidence="1">
    <location>
        <begin position="1"/>
        <end position="40"/>
    </location>
</feature>
<name>A0ABN9DHV9_9NEOB</name>
<keyword evidence="3" id="KW-1185">Reference proteome</keyword>
<feature type="compositionally biased region" description="Polar residues" evidence="1">
    <location>
        <begin position="27"/>
        <end position="38"/>
    </location>
</feature>
<proteinExistence type="predicted"/>
<dbReference type="Proteomes" id="UP001162483">
    <property type="component" value="Unassembled WGS sequence"/>
</dbReference>
<gene>
    <name evidence="2" type="ORF">SPARVUS_LOCUS7398193</name>
</gene>
<evidence type="ECO:0000256" key="1">
    <source>
        <dbReference type="SAM" id="MobiDB-lite"/>
    </source>
</evidence>
<reference evidence="2" key="1">
    <citation type="submission" date="2023-05" db="EMBL/GenBank/DDBJ databases">
        <authorList>
            <person name="Stuckert A."/>
        </authorList>
    </citation>
    <scope>NUCLEOTIDE SEQUENCE</scope>
</reference>
<accession>A0ABN9DHV9</accession>
<sequence>MTEPTSSALSMIGDPLCPRVRMGGRHMTSSQNERTTLRPSLDYMAGGRWLKT</sequence>
<organism evidence="2 3">
    <name type="scientific">Staurois parvus</name>
    <dbReference type="NCBI Taxonomy" id="386267"/>
    <lineage>
        <taxon>Eukaryota</taxon>
        <taxon>Metazoa</taxon>
        <taxon>Chordata</taxon>
        <taxon>Craniata</taxon>
        <taxon>Vertebrata</taxon>
        <taxon>Euteleostomi</taxon>
        <taxon>Amphibia</taxon>
        <taxon>Batrachia</taxon>
        <taxon>Anura</taxon>
        <taxon>Neobatrachia</taxon>
        <taxon>Ranoidea</taxon>
        <taxon>Ranidae</taxon>
        <taxon>Staurois</taxon>
    </lineage>
</organism>
<dbReference type="EMBL" id="CATNWA010014471">
    <property type="protein sequence ID" value="CAI9572189.1"/>
    <property type="molecule type" value="Genomic_DNA"/>
</dbReference>